<keyword evidence="1" id="KW-0812">Transmembrane</keyword>
<evidence type="ECO:0000313" key="3">
    <source>
        <dbReference type="Proteomes" id="UP000786989"/>
    </source>
</evidence>
<evidence type="ECO:0000313" key="2">
    <source>
        <dbReference type="EMBL" id="HJF65409.1"/>
    </source>
</evidence>
<feature type="transmembrane region" description="Helical" evidence="1">
    <location>
        <begin position="140"/>
        <end position="164"/>
    </location>
</feature>
<organism evidence="2 3">
    <name type="scientific">Slackia equolifaciens</name>
    <dbReference type="NCBI Taxonomy" id="498718"/>
    <lineage>
        <taxon>Bacteria</taxon>
        <taxon>Bacillati</taxon>
        <taxon>Actinomycetota</taxon>
        <taxon>Coriobacteriia</taxon>
        <taxon>Eggerthellales</taxon>
        <taxon>Eggerthellaceae</taxon>
        <taxon>Slackia</taxon>
    </lineage>
</organism>
<proteinExistence type="predicted"/>
<reference evidence="2" key="2">
    <citation type="submission" date="2021-09" db="EMBL/GenBank/DDBJ databases">
        <authorList>
            <person name="Gilroy R."/>
        </authorList>
    </citation>
    <scope>NUCLEOTIDE SEQUENCE</scope>
    <source>
        <strain evidence="2">ChiGjej6B6-11269</strain>
    </source>
</reference>
<feature type="transmembrane region" description="Helical" evidence="1">
    <location>
        <begin position="81"/>
        <end position="102"/>
    </location>
</feature>
<dbReference type="EMBL" id="DYWI01000084">
    <property type="protein sequence ID" value="HJF65409.1"/>
    <property type="molecule type" value="Genomic_DNA"/>
</dbReference>
<gene>
    <name evidence="2" type="ORF">K8U77_04735</name>
</gene>
<reference evidence="2" key="1">
    <citation type="journal article" date="2021" name="PeerJ">
        <title>Extensive microbial diversity within the chicken gut microbiome revealed by metagenomics and culture.</title>
        <authorList>
            <person name="Gilroy R."/>
            <person name="Ravi A."/>
            <person name="Getino M."/>
            <person name="Pursley I."/>
            <person name="Horton D.L."/>
            <person name="Alikhan N.F."/>
            <person name="Baker D."/>
            <person name="Gharbi K."/>
            <person name="Hall N."/>
            <person name="Watson M."/>
            <person name="Adriaenssens E.M."/>
            <person name="Foster-Nyarko E."/>
            <person name="Jarju S."/>
            <person name="Secka A."/>
            <person name="Antonio M."/>
            <person name="Oren A."/>
            <person name="Chaudhuri R.R."/>
            <person name="La Ragione R."/>
            <person name="Hildebrand F."/>
            <person name="Pallen M.J."/>
        </authorList>
    </citation>
    <scope>NUCLEOTIDE SEQUENCE</scope>
    <source>
        <strain evidence="2">ChiGjej6B6-11269</strain>
    </source>
</reference>
<name>A0A9D2UWI2_9ACTN</name>
<sequence length="256" mass="26620">MGLFLTVFVAETIAPTGRRIFWGSHAGAKGAAAKASALSEMGHRASPAIAAKRPDARLASGTDNAVQGADKAVLGREVVMLLLNLLIYGGGSILALGAFSSLDRANSFTHVALVAVVCAACVAAIILWRRHRVRSGARFTMLSNVGVLLLFAALTLVGLIPGLIIGSQVASDLVTGPRTVACVLQEFDEHHPTGRLAGFRQDTISLSFSAQDGNEVHVTVAEADRYAVAGVTEIGSEVLLTYYPRSGVLDSVALAG</sequence>
<dbReference type="AlphaFoldDB" id="A0A9D2UWI2"/>
<protein>
    <submittedName>
        <fullName evidence="2">Uncharacterized protein</fullName>
    </submittedName>
</protein>
<dbReference type="Proteomes" id="UP000786989">
    <property type="component" value="Unassembled WGS sequence"/>
</dbReference>
<comment type="caution">
    <text evidence="2">The sequence shown here is derived from an EMBL/GenBank/DDBJ whole genome shotgun (WGS) entry which is preliminary data.</text>
</comment>
<feature type="transmembrane region" description="Helical" evidence="1">
    <location>
        <begin position="108"/>
        <end position="128"/>
    </location>
</feature>
<keyword evidence="1" id="KW-1133">Transmembrane helix</keyword>
<keyword evidence="1" id="KW-0472">Membrane</keyword>
<accession>A0A9D2UWI2</accession>
<evidence type="ECO:0000256" key="1">
    <source>
        <dbReference type="SAM" id="Phobius"/>
    </source>
</evidence>